<protein>
    <recommendedName>
        <fullName evidence="4">DUF4179 domain-containing protein</fullName>
    </recommendedName>
</protein>
<evidence type="ECO:0000313" key="3">
    <source>
        <dbReference type="EMBL" id="CAA9514191.1"/>
    </source>
</evidence>
<organism evidence="3">
    <name type="scientific">uncultured Rubrobacteraceae bacterium</name>
    <dbReference type="NCBI Taxonomy" id="349277"/>
    <lineage>
        <taxon>Bacteria</taxon>
        <taxon>Bacillati</taxon>
        <taxon>Actinomycetota</taxon>
        <taxon>Rubrobacteria</taxon>
        <taxon>Rubrobacterales</taxon>
        <taxon>Rubrobacteraceae</taxon>
        <taxon>environmental samples</taxon>
    </lineage>
</organism>
<keyword evidence="2" id="KW-1133">Transmembrane helix</keyword>
<dbReference type="AlphaFoldDB" id="A0A6J4T655"/>
<reference evidence="3" key="1">
    <citation type="submission" date="2020-02" db="EMBL/GenBank/DDBJ databases">
        <authorList>
            <person name="Meier V. D."/>
        </authorList>
    </citation>
    <scope>NUCLEOTIDE SEQUENCE</scope>
    <source>
        <strain evidence="3">AVDCRST_MAG12</strain>
    </source>
</reference>
<feature type="compositionally biased region" description="Basic and acidic residues" evidence="1">
    <location>
        <begin position="19"/>
        <end position="28"/>
    </location>
</feature>
<feature type="region of interest" description="Disordered" evidence="1">
    <location>
        <begin position="1"/>
        <end position="38"/>
    </location>
</feature>
<accession>A0A6J4T655</accession>
<gene>
    <name evidence="3" type="ORF">AVDCRST_MAG12-3391</name>
</gene>
<feature type="transmembrane region" description="Helical" evidence="2">
    <location>
        <begin position="70"/>
        <end position="90"/>
    </location>
</feature>
<evidence type="ECO:0000256" key="2">
    <source>
        <dbReference type="SAM" id="Phobius"/>
    </source>
</evidence>
<evidence type="ECO:0000256" key="1">
    <source>
        <dbReference type="SAM" id="MobiDB-lite"/>
    </source>
</evidence>
<proteinExistence type="predicted"/>
<dbReference type="EMBL" id="CADCVK010000475">
    <property type="protein sequence ID" value="CAA9514191.1"/>
    <property type="molecule type" value="Genomic_DNA"/>
</dbReference>
<evidence type="ECO:0008006" key="4">
    <source>
        <dbReference type="Google" id="ProtNLM"/>
    </source>
</evidence>
<keyword evidence="2" id="KW-0472">Membrane</keyword>
<dbReference type="Gene3D" id="2.60.40.1630">
    <property type="entry name" value="bacillus anthracis domain"/>
    <property type="match status" value="1"/>
</dbReference>
<feature type="compositionally biased region" description="Basic and acidic residues" evidence="1">
    <location>
        <begin position="1"/>
        <end position="11"/>
    </location>
</feature>
<name>A0A6J4T655_9ACTN</name>
<sequence>MNESNKGHPTPEQKALMEALRRADERAEAVPGASSTDLWPAVRERVRAAPTREPRPAPLPRRGIPGRSRLRLVCAAALAALMLAGGAAYAGGGIGDALDRVFDRTVPTVHVRDLATPVNEERTREGATVSIDRVYADTGYVAVAYSVEGRDAFARRNGVRPIDLSDWLRLHGSQEAGGGAGADSGYAIADALWQGWAPGAREPAPPEGSTVGAVLFEAPEGLDAGEGRRFRAEVYFDGPTGRVQKNGALEVERVGRPFLLDFEVPVREAPTIEVDQTVESGGVPITLTEVVNSPAGTRAYLCFDPPEGRYDWPLVKTGLFGRGRLADAPVHHTGGGALREGCATYKFDDTLYDKPGMHSLTITELHAGDQDVGGSVQGPWRFRFEVPEP</sequence>
<keyword evidence="2" id="KW-0812">Transmembrane</keyword>